<proteinExistence type="predicted"/>
<evidence type="ECO:0000256" key="5">
    <source>
        <dbReference type="ARBA" id="ARBA00022833"/>
    </source>
</evidence>
<gene>
    <name evidence="10" type="ORF">MICPUN_58344</name>
</gene>
<dbReference type="GO" id="GO:0006457">
    <property type="term" value="P:protein folding"/>
    <property type="evidence" value="ECO:0007669"/>
    <property type="project" value="TreeGrafter"/>
</dbReference>
<dbReference type="GeneID" id="8243299"/>
<dbReference type="EMBL" id="CP001326">
    <property type="protein sequence ID" value="ACO63646.1"/>
    <property type="molecule type" value="Genomic_DNA"/>
</dbReference>
<dbReference type="KEGG" id="mis:MICPUN_58344"/>
<dbReference type="PANTHER" id="PTHR12356:SF3">
    <property type="entry name" value="NUCLEAR MIGRATION PROTEIN NUDC"/>
    <property type="match status" value="1"/>
</dbReference>
<evidence type="ECO:0000256" key="7">
    <source>
        <dbReference type="SAM" id="MobiDB-lite"/>
    </source>
</evidence>
<dbReference type="Pfam" id="PF04969">
    <property type="entry name" value="CS"/>
    <property type="match status" value="1"/>
</dbReference>
<evidence type="ECO:0000259" key="9">
    <source>
        <dbReference type="PROSITE" id="PS51203"/>
    </source>
</evidence>
<dbReference type="GO" id="GO:0051082">
    <property type="term" value="F:unfolded protein binding"/>
    <property type="evidence" value="ECO:0007669"/>
    <property type="project" value="TreeGrafter"/>
</dbReference>
<dbReference type="InterPro" id="IPR007052">
    <property type="entry name" value="CS_dom"/>
</dbReference>
<dbReference type="InterPro" id="IPR008978">
    <property type="entry name" value="HSP20-like_chaperone"/>
</dbReference>
<dbReference type="eggNOG" id="ENOG502SHPE">
    <property type="taxonomic scope" value="Eukaryota"/>
</dbReference>
<feature type="domain" description="CS" evidence="9">
    <location>
        <begin position="158"/>
        <end position="247"/>
    </location>
</feature>
<evidence type="ECO:0008006" key="12">
    <source>
        <dbReference type="Google" id="ProtNLM"/>
    </source>
</evidence>
<keyword evidence="4 6" id="KW-0863">Zinc-finger</keyword>
<dbReference type="InterPro" id="IPR037898">
    <property type="entry name" value="NudC_fam"/>
</dbReference>
<dbReference type="SUPFAM" id="SSF49764">
    <property type="entry name" value="HSP20-like chaperones"/>
    <property type="match status" value="1"/>
</dbReference>
<evidence type="ECO:0000256" key="4">
    <source>
        <dbReference type="ARBA" id="ARBA00022771"/>
    </source>
</evidence>
<keyword evidence="5" id="KW-0862">Zinc</keyword>
<keyword evidence="2" id="KW-0963">Cytoplasm</keyword>
<dbReference type="OrthoDB" id="416217at2759"/>
<dbReference type="PROSITE" id="PS50865">
    <property type="entry name" value="ZF_MYND_2"/>
    <property type="match status" value="1"/>
</dbReference>
<feature type="domain" description="MYND-type" evidence="8">
    <location>
        <begin position="15"/>
        <end position="52"/>
    </location>
</feature>
<keyword evidence="11" id="KW-1185">Reference proteome</keyword>
<evidence type="ECO:0000313" key="10">
    <source>
        <dbReference type="EMBL" id="ACO63646.1"/>
    </source>
</evidence>
<dbReference type="Gene3D" id="2.60.40.790">
    <property type="match status" value="1"/>
</dbReference>
<accession>C1E5K1</accession>
<dbReference type="InParanoid" id="C1E5K1"/>
<name>C1E5K1_MICCC</name>
<evidence type="ECO:0000256" key="2">
    <source>
        <dbReference type="ARBA" id="ARBA00022490"/>
    </source>
</evidence>
<dbReference type="RefSeq" id="XP_002502388.1">
    <property type="nucleotide sequence ID" value="XM_002502342.1"/>
</dbReference>
<dbReference type="PANTHER" id="PTHR12356">
    <property type="entry name" value="NUCLEAR MOVEMENT PROTEIN NUDC"/>
    <property type="match status" value="1"/>
</dbReference>
<comment type="subcellular location">
    <subcellularLocation>
        <location evidence="1">Cytoplasm</location>
    </subcellularLocation>
</comment>
<dbReference type="AlphaFoldDB" id="C1E5K1"/>
<evidence type="ECO:0000256" key="6">
    <source>
        <dbReference type="PROSITE-ProRule" id="PRU00134"/>
    </source>
</evidence>
<protein>
    <recommendedName>
        <fullName evidence="12">MYND-type domain-containing protein</fullName>
    </recommendedName>
</protein>
<evidence type="ECO:0000256" key="3">
    <source>
        <dbReference type="ARBA" id="ARBA00022723"/>
    </source>
</evidence>
<sequence>MAAHFQEEQHVPKECGNCGCTEDLALCARCHSIHFCSRKCQRAYWPFHKEWCRQNDFADAAEKTEPKFARWMRKHGKMAVLKDDEVDRIERKVTSMEDLYGRAQPKPRPPEFDADDMRRMKAREETDLLAARAAEAATLEDKSALAYRQLEIEHNLGEDCGTYKWRQTQTYVEVFVPLPATCVVATDVSVNLTSTFVSVRVRGEPVVEGELHSPIKAEASTWVVVDGVLEMSLLKRNRRGNYDDGCTNADTFWYSVCLSTKFGGQIQPATGDHRGARRLALTEPPHEYYDTDWIADPEDAGPAGRDKNGRGASSRGRAIKGRR</sequence>
<dbReference type="Pfam" id="PF01753">
    <property type="entry name" value="zf-MYND"/>
    <property type="match status" value="1"/>
</dbReference>
<dbReference type="Gene3D" id="6.10.140.2220">
    <property type="match status" value="1"/>
</dbReference>
<evidence type="ECO:0000256" key="1">
    <source>
        <dbReference type="ARBA" id="ARBA00004496"/>
    </source>
</evidence>
<dbReference type="SUPFAM" id="SSF144232">
    <property type="entry name" value="HIT/MYND zinc finger-like"/>
    <property type="match status" value="1"/>
</dbReference>
<dbReference type="OMA" id="KFARWMR"/>
<dbReference type="PROSITE" id="PS51203">
    <property type="entry name" value="CS"/>
    <property type="match status" value="1"/>
</dbReference>
<dbReference type="GO" id="GO:0008270">
    <property type="term" value="F:zinc ion binding"/>
    <property type="evidence" value="ECO:0007669"/>
    <property type="project" value="UniProtKB-KW"/>
</dbReference>
<organism evidence="10 11">
    <name type="scientific">Micromonas commoda (strain RCC299 / NOUM17 / CCMP2709)</name>
    <name type="common">Picoplanktonic green alga</name>
    <dbReference type="NCBI Taxonomy" id="296587"/>
    <lineage>
        <taxon>Eukaryota</taxon>
        <taxon>Viridiplantae</taxon>
        <taxon>Chlorophyta</taxon>
        <taxon>Mamiellophyceae</taxon>
        <taxon>Mamiellales</taxon>
        <taxon>Mamiellaceae</taxon>
        <taxon>Micromonas</taxon>
    </lineage>
</organism>
<evidence type="ECO:0000259" key="8">
    <source>
        <dbReference type="PROSITE" id="PS50865"/>
    </source>
</evidence>
<dbReference type="STRING" id="296587.C1E5K1"/>
<dbReference type="GO" id="GO:0005737">
    <property type="term" value="C:cytoplasm"/>
    <property type="evidence" value="ECO:0007669"/>
    <property type="project" value="UniProtKB-SubCell"/>
</dbReference>
<evidence type="ECO:0000313" key="11">
    <source>
        <dbReference type="Proteomes" id="UP000002009"/>
    </source>
</evidence>
<keyword evidence="3" id="KW-0479">Metal-binding</keyword>
<feature type="region of interest" description="Disordered" evidence="7">
    <location>
        <begin position="290"/>
        <end position="323"/>
    </location>
</feature>
<dbReference type="CDD" id="cd06467">
    <property type="entry name" value="p23_NUDC_like"/>
    <property type="match status" value="1"/>
</dbReference>
<dbReference type="Proteomes" id="UP000002009">
    <property type="component" value="Chromosome 5"/>
</dbReference>
<reference evidence="10 11" key="1">
    <citation type="journal article" date="2009" name="Science">
        <title>Green evolution and dynamic adaptations revealed by genomes of the marine picoeukaryotes Micromonas.</title>
        <authorList>
            <person name="Worden A.Z."/>
            <person name="Lee J.H."/>
            <person name="Mock T."/>
            <person name="Rouze P."/>
            <person name="Simmons M.P."/>
            <person name="Aerts A.L."/>
            <person name="Allen A.E."/>
            <person name="Cuvelier M.L."/>
            <person name="Derelle E."/>
            <person name="Everett M.V."/>
            <person name="Foulon E."/>
            <person name="Grimwood J."/>
            <person name="Gundlach H."/>
            <person name="Henrissat B."/>
            <person name="Napoli C."/>
            <person name="McDonald S.M."/>
            <person name="Parker M.S."/>
            <person name="Rombauts S."/>
            <person name="Salamov A."/>
            <person name="Von Dassow P."/>
            <person name="Badger J.H."/>
            <person name="Coutinho P.M."/>
            <person name="Demir E."/>
            <person name="Dubchak I."/>
            <person name="Gentemann C."/>
            <person name="Eikrem W."/>
            <person name="Gready J.E."/>
            <person name="John U."/>
            <person name="Lanier W."/>
            <person name="Lindquist E.A."/>
            <person name="Lucas S."/>
            <person name="Mayer K.F."/>
            <person name="Moreau H."/>
            <person name="Not F."/>
            <person name="Otillar R."/>
            <person name="Panaud O."/>
            <person name="Pangilinan J."/>
            <person name="Paulsen I."/>
            <person name="Piegu B."/>
            <person name="Poliakov A."/>
            <person name="Robbens S."/>
            <person name="Schmutz J."/>
            <person name="Toulza E."/>
            <person name="Wyss T."/>
            <person name="Zelensky A."/>
            <person name="Zhou K."/>
            <person name="Armbrust E.V."/>
            <person name="Bhattacharya D."/>
            <person name="Goodenough U.W."/>
            <person name="Van de Peer Y."/>
            <person name="Grigoriev I.V."/>
        </authorList>
    </citation>
    <scope>NUCLEOTIDE SEQUENCE [LARGE SCALE GENOMIC DNA]</scope>
    <source>
        <strain evidence="11">RCC299 / NOUM17</strain>
    </source>
</reference>
<dbReference type="InterPro" id="IPR002893">
    <property type="entry name" value="Znf_MYND"/>
</dbReference>